<dbReference type="PANTHER" id="PTHR43236:SF2">
    <property type="entry name" value="BLL0069 PROTEIN"/>
    <property type="match status" value="1"/>
</dbReference>
<accession>A0A2S9QC54</accession>
<evidence type="ECO:0000256" key="1">
    <source>
        <dbReference type="ARBA" id="ARBA00007227"/>
    </source>
</evidence>
<dbReference type="SMART" id="SM00530">
    <property type="entry name" value="HTH_XRE"/>
    <property type="match status" value="1"/>
</dbReference>
<comment type="similarity">
    <text evidence="1">Belongs to the short-chain fatty acyl-CoA assimilation regulator (ScfR) family.</text>
</comment>
<dbReference type="InterPro" id="IPR001387">
    <property type="entry name" value="Cro/C1-type_HTH"/>
</dbReference>
<dbReference type="Proteomes" id="UP000237682">
    <property type="component" value="Unassembled WGS sequence"/>
</dbReference>
<dbReference type="InterPro" id="IPR010982">
    <property type="entry name" value="Lambda_DNA-bd_dom_sf"/>
</dbReference>
<comment type="caution">
    <text evidence="3">The sequence shown here is derived from an EMBL/GenBank/DDBJ whole genome shotgun (WGS) entry which is preliminary data.</text>
</comment>
<gene>
    <name evidence="3" type="ORF">C5L14_16740</name>
</gene>
<dbReference type="Gene3D" id="1.10.10.2910">
    <property type="match status" value="1"/>
</dbReference>
<dbReference type="AlphaFoldDB" id="A0A2S9QC54"/>
<dbReference type="Gene3D" id="1.10.260.40">
    <property type="entry name" value="lambda repressor-like DNA-binding domains"/>
    <property type="match status" value="1"/>
</dbReference>
<reference evidence="3 4" key="1">
    <citation type="submission" date="2018-02" db="EMBL/GenBank/DDBJ databases">
        <title>Whole genome sequencing of endophytic bacterium.</title>
        <authorList>
            <person name="Eedara R."/>
            <person name="Podile A.R."/>
        </authorList>
    </citation>
    <scope>NUCLEOTIDE SEQUENCE [LARGE SCALE GENOMIC DNA]</scope>
    <source>
        <strain evidence="3 4">RP1T</strain>
    </source>
</reference>
<dbReference type="SUPFAM" id="SSF47413">
    <property type="entry name" value="lambda repressor-like DNA-binding domains"/>
    <property type="match status" value="1"/>
</dbReference>
<dbReference type="InterPro" id="IPR010359">
    <property type="entry name" value="IrrE_HExxH"/>
</dbReference>
<evidence type="ECO:0000259" key="2">
    <source>
        <dbReference type="PROSITE" id="PS50943"/>
    </source>
</evidence>
<dbReference type="PROSITE" id="PS50943">
    <property type="entry name" value="HTH_CROC1"/>
    <property type="match status" value="1"/>
</dbReference>
<dbReference type="InterPro" id="IPR052345">
    <property type="entry name" value="Rad_response_metalloprotease"/>
</dbReference>
<dbReference type="PANTHER" id="PTHR43236">
    <property type="entry name" value="ANTITOXIN HIGA1"/>
    <property type="match status" value="1"/>
</dbReference>
<proteinExistence type="inferred from homology"/>
<protein>
    <recommendedName>
        <fullName evidence="2">HTH cro/C1-type domain-containing protein</fullName>
    </recommendedName>
</protein>
<keyword evidence="4" id="KW-1185">Reference proteome</keyword>
<organism evidence="3 4">
    <name type="scientific">Labrys okinawensis</name>
    <dbReference type="NCBI Taxonomy" id="346911"/>
    <lineage>
        <taxon>Bacteria</taxon>
        <taxon>Pseudomonadati</taxon>
        <taxon>Pseudomonadota</taxon>
        <taxon>Alphaproteobacteria</taxon>
        <taxon>Hyphomicrobiales</taxon>
        <taxon>Xanthobacteraceae</taxon>
        <taxon>Labrys</taxon>
    </lineage>
</organism>
<name>A0A2S9QC54_9HYPH</name>
<feature type="domain" description="HTH cro/C1-type" evidence="2">
    <location>
        <begin position="10"/>
        <end position="64"/>
    </location>
</feature>
<evidence type="ECO:0000313" key="3">
    <source>
        <dbReference type="EMBL" id="PRH86933.1"/>
    </source>
</evidence>
<dbReference type="Pfam" id="PF06114">
    <property type="entry name" value="Peptidase_M78"/>
    <property type="match status" value="1"/>
</dbReference>
<dbReference type="Pfam" id="PF13560">
    <property type="entry name" value="HTH_31"/>
    <property type="match status" value="1"/>
</dbReference>
<dbReference type="EMBL" id="PUEJ01000005">
    <property type="protein sequence ID" value="PRH86933.1"/>
    <property type="molecule type" value="Genomic_DNA"/>
</dbReference>
<evidence type="ECO:0000313" key="4">
    <source>
        <dbReference type="Proteomes" id="UP000237682"/>
    </source>
</evidence>
<dbReference type="CDD" id="cd00093">
    <property type="entry name" value="HTH_XRE"/>
    <property type="match status" value="1"/>
</dbReference>
<dbReference type="GO" id="GO:0003677">
    <property type="term" value="F:DNA binding"/>
    <property type="evidence" value="ECO:0007669"/>
    <property type="project" value="InterPro"/>
</dbReference>
<sequence>MGAMESKNSLRIIREQLGLQLSDVADFASISLPRLENFESGQIRPSRKQMERLADTYGVPVYALYSDKLPPTSPLPVDFRKSDPRPAALSPKGLQVFFASEKIAKFTKQLAKVVGYKPLDLAVSARKANSSNRRASELRAAFDEWFAKRSTSLKLSGSNEQQFMGALRLFFEIQGGVLQINDAPPSDYLGFYTYKEEKFPTIFVNRSISSKKAQLFTLAHEYCHALMDLEGVSNPFNARNKIERNCNIFAAEFLAPIENFTRTVESLPAGVRRDAASLIEATSRATLLSKHAAAIRLVETEYLVQQQLVTWRRIFTRNPKEEKEEEKLVSPRAGGGAPHAKRLSEIGQLPVYLACKAMEAKFIDSYDVEVGLGLSANLQEKAFSLVTKRFKAALS</sequence>